<organism evidence="1 2">
    <name type="scientific">Novosphingobium soli</name>
    <dbReference type="NCBI Taxonomy" id="574956"/>
    <lineage>
        <taxon>Bacteria</taxon>
        <taxon>Pseudomonadati</taxon>
        <taxon>Pseudomonadota</taxon>
        <taxon>Alphaproteobacteria</taxon>
        <taxon>Sphingomonadales</taxon>
        <taxon>Sphingomonadaceae</taxon>
        <taxon>Novosphingobium</taxon>
    </lineage>
</organism>
<dbReference type="Gene3D" id="1.10.10.10">
    <property type="entry name" value="Winged helix-like DNA-binding domain superfamily/Winged helix DNA-binding domain"/>
    <property type="match status" value="1"/>
</dbReference>
<dbReference type="Proteomes" id="UP001589798">
    <property type="component" value="Unassembled WGS sequence"/>
</dbReference>
<accession>A0ABV6CRK2</accession>
<name>A0ABV6CRK2_9SPHN</name>
<evidence type="ECO:0000313" key="1">
    <source>
        <dbReference type="EMBL" id="MFC0203357.1"/>
    </source>
</evidence>
<protein>
    <recommendedName>
        <fullName evidence="3">MarR family transcriptional regulator</fullName>
    </recommendedName>
</protein>
<gene>
    <name evidence="1" type="ORF">ACFFJC_03625</name>
</gene>
<dbReference type="SUPFAM" id="SSF46785">
    <property type="entry name" value="Winged helix' DNA-binding domain"/>
    <property type="match status" value="1"/>
</dbReference>
<sequence length="181" mass="19642">MKQDAHIEPMLDGHGRPAVFAPLCKSMISARAASTRAFGSLCSDPGGEMLLDLYWRESQGLRTSLTSLWLASKASEMTGRRCLAVMEEQGIVERMPDPSDGRRVNVRFTPEGRKKMEACFSALLLGYAETCQDCANHCSRASISGDAGDANAVPFCIQAYSPVRQRSHVAGSAECPSRLRG</sequence>
<dbReference type="InterPro" id="IPR036390">
    <property type="entry name" value="WH_DNA-bd_sf"/>
</dbReference>
<dbReference type="InterPro" id="IPR036388">
    <property type="entry name" value="WH-like_DNA-bd_sf"/>
</dbReference>
<keyword evidence="2" id="KW-1185">Reference proteome</keyword>
<reference evidence="1 2" key="1">
    <citation type="submission" date="2024-09" db="EMBL/GenBank/DDBJ databases">
        <authorList>
            <person name="Sun Q."/>
            <person name="Mori K."/>
        </authorList>
    </citation>
    <scope>NUCLEOTIDE SEQUENCE [LARGE SCALE GENOMIC DNA]</scope>
    <source>
        <strain evidence="1 2">CCM 7706</strain>
    </source>
</reference>
<dbReference type="RefSeq" id="WP_379486117.1">
    <property type="nucleotide sequence ID" value="NZ_JBHLWK010000006.1"/>
</dbReference>
<dbReference type="EMBL" id="JBHLWK010000006">
    <property type="protein sequence ID" value="MFC0203357.1"/>
    <property type="molecule type" value="Genomic_DNA"/>
</dbReference>
<proteinExistence type="predicted"/>
<evidence type="ECO:0000313" key="2">
    <source>
        <dbReference type="Proteomes" id="UP001589798"/>
    </source>
</evidence>
<comment type="caution">
    <text evidence="1">The sequence shown here is derived from an EMBL/GenBank/DDBJ whole genome shotgun (WGS) entry which is preliminary data.</text>
</comment>
<evidence type="ECO:0008006" key="3">
    <source>
        <dbReference type="Google" id="ProtNLM"/>
    </source>
</evidence>